<evidence type="ECO:0000256" key="1">
    <source>
        <dbReference type="ARBA" id="ARBA00000085"/>
    </source>
</evidence>
<keyword evidence="6 10" id="KW-0418">Kinase</keyword>
<feature type="domain" description="Histidine kinase" evidence="9">
    <location>
        <begin position="143"/>
        <end position="355"/>
    </location>
</feature>
<dbReference type="Gene3D" id="3.30.565.10">
    <property type="entry name" value="Histidine kinase-like ATPase, C-terminal domain"/>
    <property type="match status" value="1"/>
</dbReference>
<dbReference type="CDD" id="cd00082">
    <property type="entry name" value="HisKA"/>
    <property type="match status" value="1"/>
</dbReference>
<dbReference type="STRING" id="160660.BJI67_01180"/>
<sequence>MTPPTSMAPSEAEILDNLTTAILYFDSGLILRLLNPAGEMLLEHSAQNVIGSPAELLFPGDEAFILALREAVATAHPLTEREKLLHLPGHRQTNVDCTITPWIIGEHVDGVMLELSHIDRQLRITREKRLLSQQSTARELLRGLAHEIKNPLSGLRGAAQLLERELIADDLREYTRIIVAEADRLRGLVDRMLGPNSRPRMNISNIHEVLERARQLVNVDLPPGISLATDYDPSIPELMFDRDMIFQAVLNILQNAVHAVGESGRILLRTRITRNHTIGSVRHRLVAVIHVVDDGPGVPEGMLDRIFYPMVSGRAEGTGLGLAISQSLITQHGGLIECQSRPGHTQFTILLPLGNET</sequence>
<evidence type="ECO:0000313" key="11">
    <source>
        <dbReference type="Proteomes" id="UP000029273"/>
    </source>
</evidence>
<evidence type="ECO:0000256" key="4">
    <source>
        <dbReference type="ARBA" id="ARBA00022679"/>
    </source>
</evidence>
<dbReference type="SMART" id="SM00387">
    <property type="entry name" value="HATPase_c"/>
    <property type="match status" value="1"/>
</dbReference>
<dbReference type="EMBL" id="JQSG02000003">
    <property type="protein sequence ID" value="OBS09390.1"/>
    <property type="molecule type" value="Genomic_DNA"/>
</dbReference>
<dbReference type="Gene3D" id="1.10.287.130">
    <property type="match status" value="1"/>
</dbReference>
<comment type="caution">
    <text evidence="10">The sequence shown here is derived from an EMBL/GenBank/DDBJ whole genome shotgun (WGS) entry which is preliminary data.</text>
</comment>
<keyword evidence="11" id="KW-1185">Reference proteome</keyword>
<dbReference type="PRINTS" id="PR00344">
    <property type="entry name" value="BCTRLSENSOR"/>
</dbReference>
<organism evidence="10 11">
    <name type="scientific">Acidihalobacter prosperus</name>
    <dbReference type="NCBI Taxonomy" id="160660"/>
    <lineage>
        <taxon>Bacteria</taxon>
        <taxon>Pseudomonadati</taxon>
        <taxon>Pseudomonadota</taxon>
        <taxon>Gammaproteobacteria</taxon>
        <taxon>Chromatiales</taxon>
        <taxon>Ectothiorhodospiraceae</taxon>
        <taxon>Acidihalobacter</taxon>
    </lineage>
</organism>
<protein>
    <recommendedName>
        <fullName evidence="2">histidine kinase</fullName>
        <ecNumber evidence="2">2.7.13.3</ecNumber>
    </recommendedName>
</protein>
<dbReference type="RefSeq" id="WP_082954588.1">
    <property type="nucleotide sequence ID" value="NZ_JQSG02000003.1"/>
</dbReference>
<evidence type="ECO:0000256" key="2">
    <source>
        <dbReference type="ARBA" id="ARBA00012438"/>
    </source>
</evidence>
<dbReference type="AlphaFoldDB" id="A0A1A6C4C3"/>
<dbReference type="SUPFAM" id="SSF55874">
    <property type="entry name" value="ATPase domain of HSP90 chaperone/DNA topoisomerase II/histidine kinase"/>
    <property type="match status" value="1"/>
</dbReference>
<dbReference type="SUPFAM" id="SSF47384">
    <property type="entry name" value="Homodimeric domain of signal transducing histidine kinase"/>
    <property type="match status" value="1"/>
</dbReference>
<keyword evidence="3" id="KW-0597">Phosphoprotein</keyword>
<dbReference type="Pfam" id="PF00512">
    <property type="entry name" value="HisKA"/>
    <property type="match status" value="1"/>
</dbReference>
<evidence type="ECO:0000256" key="6">
    <source>
        <dbReference type="ARBA" id="ARBA00022777"/>
    </source>
</evidence>
<dbReference type="PROSITE" id="PS50109">
    <property type="entry name" value="HIS_KIN"/>
    <property type="match status" value="1"/>
</dbReference>
<keyword evidence="7" id="KW-0067">ATP-binding</keyword>
<keyword evidence="8" id="KW-0902">Two-component regulatory system</keyword>
<dbReference type="SMART" id="SM00388">
    <property type="entry name" value="HisKA"/>
    <property type="match status" value="1"/>
</dbReference>
<dbReference type="EC" id="2.7.13.3" evidence="2"/>
<dbReference type="Gene3D" id="3.30.450.20">
    <property type="entry name" value="PAS domain"/>
    <property type="match status" value="1"/>
</dbReference>
<dbReference type="NCBIfam" id="NF008293">
    <property type="entry name" value="PRK11073.1"/>
    <property type="match status" value="1"/>
</dbReference>
<evidence type="ECO:0000313" key="10">
    <source>
        <dbReference type="EMBL" id="OBS09390.1"/>
    </source>
</evidence>
<name>A0A1A6C4C3_9GAMM</name>
<dbReference type="InterPro" id="IPR036890">
    <property type="entry name" value="HATPase_C_sf"/>
</dbReference>
<dbReference type="PANTHER" id="PTHR43065">
    <property type="entry name" value="SENSOR HISTIDINE KINASE"/>
    <property type="match status" value="1"/>
</dbReference>
<dbReference type="InterPro" id="IPR005467">
    <property type="entry name" value="His_kinase_dom"/>
</dbReference>
<dbReference type="GO" id="GO:0005524">
    <property type="term" value="F:ATP binding"/>
    <property type="evidence" value="ECO:0007669"/>
    <property type="project" value="UniProtKB-KW"/>
</dbReference>
<dbReference type="Pfam" id="PF08448">
    <property type="entry name" value="PAS_4"/>
    <property type="match status" value="1"/>
</dbReference>
<evidence type="ECO:0000256" key="5">
    <source>
        <dbReference type="ARBA" id="ARBA00022741"/>
    </source>
</evidence>
<dbReference type="PANTHER" id="PTHR43065:SF16">
    <property type="entry name" value="SENSORY HISTIDINE KINASE_PHOSPHATASE NTRB"/>
    <property type="match status" value="1"/>
</dbReference>
<dbReference type="SUPFAM" id="SSF55785">
    <property type="entry name" value="PYP-like sensor domain (PAS domain)"/>
    <property type="match status" value="1"/>
</dbReference>
<dbReference type="Proteomes" id="UP000029273">
    <property type="component" value="Unassembled WGS sequence"/>
</dbReference>
<evidence type="ECO:0000256" key="7">
    <source>
        <dbReference type="ARBA" id="ARBA00022840"/>
    </source>
</evidence>
<dbReference type="InterPro" id="IPR035965">
    <property type="entry name" value="PAS-like_dom_sf"/>
</dbReference>
<keyword evidence="4" id="KW-0808">Transferase</keyword>
<dbReference type="InterPro" id="IPR004358">
    <property type="entry name" value="Sig_transdc_His_kin-like_C"/>
</dbReference>
<reference evidence="10 11" key="1">
    <citation type="journal article" date="2014" name="Genome Announc.">
        <title>Draft Genome Sequence of the Iron-Oxidizing, Acidophilic, and Halotolerant 'Thiobacillus prosperus' Type Strain DSM 5130.</title>
        <authorList>
            <person name="Ossandon F.J."/>
            <person name="Cardenas J.P."/>
            <person name="Corbett M."/>
            <person name="Quatrini R."/>
            <person name="Holmes D.S."/>
            <person name="Watkin E."/>
        </authorList>
    </citation>
    <scope>NUCLEOTIDE SEQUENCE [LARGE SCALE GENOMIC DNA]</scope>
    <source>
        <strain evidence="10 11">DSM 5130</strain>
    </source>
</reference>
<proteinExistence type="predicted"/>
<accession>A0A1A6C4C3</accession>
<comment type="catalytic activity">
    <reaction evidence="1">
        <text>ATP + protein L-histidine = ADP + protein N-phospho-L-histidine.</text>
        <dbReference type="EC" id="2.7.13.3"/>
    </reaction>
</comment>
<evidence type="ECO:0000256" key="3">
    <source>
        <dbReference type="ARBA" id="ARBA00022553"/>
    </source>
</evidence>
<evidence type="ECO:0000259" key="9">
    <source>
        <dbReference type="PROSITE" id="PS50109"/>
    </source>
</evidence>
<gene>
    <name evidence="10" type="ORF">Thpro_021718</name>
</gene>
<evidence type="ECO:0000256" key="8">
    <source>
        <dbReference type="ARBA" id="ARBA00023012"/>
    </source>
</evidence>
<dbReference type="GO" id="GO:0000155">
    <property type="term" value="F:phosphorelay sensor kinase activity"/>
    <property type="evidence" value="ECO:0007669"/>
    <property type="project" value="InterPro"/>
</dbReference>
<dbReference type="InterPro" id="IPR003594">
    <property type="entry name" value="HATPase_dom"/>
</dbReference>
<dbReference type="Pfam" id="PF02518">
    <property type="entry name" value="HATPase_c"/>
    <property type="match status" value="1"/>
</dbReference>
<dbReference type="InterPro" id="IPR013656">
    <property type="entry name" value="PAS_4"/>
</dbReference>
<dbReference type="InterPro" id="IPR036097">
    <property type="entry name" value="HisK_dim/P_sf"/>
</dbReference>
<dbReference type="InterPro" id="IPR003661">
    <property type="entry name" value="HisK_dim/P_dom"/>
</dbReference>
<keyword evidence="5" id="KW-0547">Nucleotide-binding</keyword>